<keyword evidence="6 8" id="KW-0503">Monooxygenase</keyword>
<keyword evidence="3 7" id="KW-0349">Heme</keyword>
<evidence type="ECO:0000256" key="7">
    <source>
        <dbReference type="PIRSR" id="PIRSR602403-1"/>
    </source>
</evidence>
<dbReference type="PANTHER" id="PTHR24305">
    <property type="entry name" value="CYTOCHROME P450"/>
    <property type="match status" value="1"/>
</dbReference>
<dbReference type="GO" id="GO:0004497">
    <property type="term" value="F:monooxygenase activity"/>
    <property type="evidence" value="ECO:0007669"/>
    <property type="project" value="UniProtKB-KW"/>
</dbReference>
<dbReference type="GO" id="GO:0016705">
    <property type="term" value="F:oxidoreductase activity, acting on paired donors, with incorporation or reduction of molecular oxygen"/>
    <property type="evidence" value="ECO:0007669"/>
    <property type="project" value="InterPro"/>
</dbReference>
<dbReference type="EMBL" id="JAULSR010000002">
    <property type="protein sequence ID" value="KAK0628885.1"/>
    <property type="molecule type" value="Genomic_DNA"/>
</dbReference>
<comment type="cofactor">
    <cofactor evidence="1 7">
        <name>heme</name>
        <dbReference type="ChEBI" id="CHEBI:30413"/>
    </cofactor>
</comment>
<dbReference type="PROSITE" id="PS00086">
    <property type="entry name" value="CYTOCHROME_P450"/>
    <property type="match status" value="1"/>
</dbReference>
<dbReference type="InterPro" id="IPR001128">
    <property type="entry name" value="Cyt_P450"/>
</dbReference>
<evidence type="ECO:0000313" key="9">
    <source>
        <dbReference type="EMBL" id="KAK0628885.1"/>
    </source>
</evidence>
<gene>
    <name evidence="9" type="ORF">B0T17DRAFT_486701</name>
</gene>
<proteinExistence type="inferred from homology"/>
<keyword evidence="5 7" id="KW-0408">Iron</keyword>
<evidence type="ECO:0000256" key="2">
    <source>
        <dbReference type="ARBA" id="ARBA00010617"/>
    </source>
</evidence>
<sequence length="539" mass="60463">MLADWASSGLAVTLFLVFLLYRYLVYPALLSPLAQIPSAHWSSPISRLWILWIRYTHRENRTLHALHRQLGPVVRVGPNELSVDGVDSVRTVYQGGFDKPVWYSVFDNYGVPCMFSARTAAEHSARKRMITNVYSKSTIQTSPVASAQSHAIIYGRLLPLLQDSAAAHGIDMYSVFMAASMDFITAYIFGIGGATNFLANNGFRDHFLEYYKARNNYGFYDQELPQFTRFCRMLGIPFCPKWVDAANKELENWCRRLCAATATSFAATTEHEHPPAGDSADQPVVWNALVGGLSKEAEVKSQPSILWPTALSHDVDLSIASELFDHILAGQETTGLALSYLSWRVSQNLHLQAELRAELLTLTPSMQLRHDQTAPSTPDPKQLDSLPLLHAVIMETLRLHAPIPGQQPRETPQAGCQIGPYRIPGGVRIAASAYTLHRDEGVFPEPEKWDHTRWLSSVSASASGDERRRERQRQFWAFSSGGRMCIGSNFAMHEMKQIVAAIYTTFTSHIVDDAGMADQSDGYTSRPTYERLYLRFERL</sequence>
<dbReference type="PRINTS" id="PR00385">
    <property type="entry name" value="P450"/>
</dbReference>
<name>A0AA39X815_9PEZI</name>
<dbReference type="SUPFAM" id="SSF48264">
    <property type="entry name" value="Cytochrome P450"/>
    <property type="match status" value="1"/>
</dbReference>
<dbReference type="PRINTS" id="PR00465">
    <property type="entry name" value="EP450IV"/>
</dbReference>
<evidence type="ECO:0000313" key="10">
    <source>
        <dbReference type="Proteomes" id="UP001174934"/>
    </source>
</evidence>
<dbReference type="PANTHER" id="PTHR24305:SF166">
    <property type="entry name" value="CYTOCHROME P450 12A4, MITOCHONDRIAL-RELATED"/>
    <property type="match status" value="1"/>
</dbReference>
<keyword evidence="10" id="KW-1185">Reference proteome</keyword>
<evidence type="ECO:0000256" key="6">
    <source>
        <dbReference type="ARBA" id="ARBA00023033"/>
    </source>
</evidence>
<feature type="binding site" description="axial binding residue" evidence="7">
    <location>
        <position position="485"/>
    </location>
    <ligand>
        <name>heme</name>
        <dbReference type="ChEBI" id="CHEBI:30413"/>
    </ligand>
    <ligandPart>
        <name>Fe</name>
        <dbReference type="ChEBI" id="CHEBI:18248"/>
    </ligandPart>
</feature>
<dbReference type="InterPro" id="IPR017972">
    <property type="entry name" value="Cyt_P450_CS"/>
</dbReference>
<dbReference type="InterPro" id="IPR002403">
    <property type="entry name" value="Cyt_P450_E_grp-IV"/>
</dbReference>
<protein>
    <submittedName>
        <fullName evidence="9">Cytochrome P450 family protein</fullName>
    </submittedName>
</protein>
<evidence type="ECO:0000256" key="8">
    <source>
        <dbReference type="RuleBase" id="RU000461"/>
    </source>
</evidence>
<dbReference type="Proteomes" id="UP001174934">
    <property type="component" value="Unassembled WGS sequence"/>
</dbReference>
<dbReference type="GO" id="GO:0005506">
    <property type="term" value="F:iron ion binding"/>
    <property type="evidence" value="ECO:0007669"/>
    <property type="project" value="InterPro"/>
</dbReference>
<evidence type="ECO:0000256" key="1">
    <source>
        <dbReference type="ARBA" id="ARBA00001971"/>
    </source>
</evidence>
<evidence type="ECO:0000256" key="4">
    <source>
        <dbReference type="ARBA" id="ARBA00022723"/>
    </source>
</evidence>
<keyword evidence="8" id="KW-0560">Oxidoreductase</keyword>
<comment type="caution">
    <text evidence="9">The sequence shown here is derived from an EMBL/GenBank/DDBJ whole genome shotgun (WGS) entry which is preliminary data.</text>
</comment>
<organism evidence="9 10">
    <name type="scientific">Bombardia bombarda</name>
    <dbReference type="NCBI Taxonomy" id="252184"/>
    <lineage>
        <taxon>Eukaryota</taxon>
        <taxon>Fungi</taxon>
        <taxon>Dikarya</taxon>
        <taxon>Ascomycota</taxon>
        <taxon>Pezizomycotina</taxon>
        <taxon>Sordariomycetes</taxon>
        <taxon>Sordariomycetidae</taxon>
        <taxon>Sordariales</taxon>
        <taxon>Lasiosphaeriaceae</taxon>
        <taxon>Bombardia</taxon>
    </lineage>
</organism>
<evidence type="ECO:0000256" key="3">
    <source>
        <dbReference type="ARBA" id="ARBA00022617"/>
    </source>
</evidence>
<dbReference type="AlphaFoldDB" id="A0AA39X815"/>
<dbReference type="CDD" id="cd11059">
    <property type="entry name" value="CYP_fungal"/>
    <property type="match status" value="1"/>
</dbReference>
<dbReference type="InterPro" id="IPR036396">
    <property type="entry name" value="Cyt_P450_sf"/>
</dbReference>
<reference evidence="9" key="1">
    <citation type="submission" date="2023-06" db="EMBL/GenBank/DDBJ databases">
        <title>Genome-scale phylogeny and comparative genomics of the fungal order Sordariales.</title>
        <authorList>
            <consortium name="Lawrence Berkeley National Laboratory"/>
            <person name="Hensen N."/>
            <person name="Bonometti L."/>
            <person name="Westerberg I."/>
            <person name="Brannstrom I.O."/>
            <person name="Guillou S."/>
            <person name="Cros-Aarteil S."/>
            <person name="Calhoun S."/>
            <person name="Haridas S."/>
            <person name="Kuo A."/>
            <person name="Mondo S."/>
            <person name="Pangilinan J."/>
            <person name="Riley R."/>
            <person name="LaButti K."/>
            <person name="Andreopoulos B."/>
            <person name="Lipzen A."/>
            <person name="Chen C."/>
            <person name="Yanf M."/>
            <person name="Daum C."/>
            <person name="Ng V."/>
            <person name="Clum A."/>
            <person name="Steindorff A."/>
            <person name="Ohm R."/>
            <person name="Martin F."/>
            <person name="Silar P."/>
            <person name="Natvig D."/>
            <person name="Lalanne C."/>
            <person name="Gautier V."/>
            <person name="Ament-velasquez S.L."/>
            <person name="Kruys A."/>
            <person name="Hutchinson M.I."/>
            <person name="Powell A.J."/>
            <person name="Barry K."/>
            <person name="Miller A.N."/>
            <person name="Grigoriev I.V."/>
            <person name="Debuchy R."/>
            <person name="Gladieux P."/>
            <person name="Thoren M.H."/>
            <person name="Johannesson H."/>
        </authorList>
    </citation>
    <scope>NUCLEOTIDE SEQUENCE</scope>
    <source>
        <strain evidence="9">SMH3391-2</strain>
    </source>
</reference>
<dbReference type="Pfam" id="PF00067">
    <property type="entry name" value="p450"/>
    <property type="match status" value="1"/>
</dbReference>
<accession>A0AA39X815</accession>
<dbReference type="GO" id="GO:0020037">
    <property type="term" value="F:heme binding"/>
    <property type="evidence" value="ECO:0007669"/>
    <property type="project" value="InterPro"/>
</dbReference>
<comment type="similarity">
    <text evidence="2 8">Belongs to the cytochrome P450 family.</text>
</comment>
<dbReference type="InterPro" id="IPR050121">
    <property type="entry name" value="Cytochrome_P450_monoxygenase"/>
</dbReference>
<evidence type="ECO:0000256" key="5">
    <source>
        <dbReference type="ARBA" id="ARBA00023004"/>
    </source>
</evidence>
<dbReference type="Gene3D" id="1.10.630.10">
    <property type="entry name" value="Cytochrome P450"/>
    <property type="match status" value="1"/>
</dbReference>
<keyword evidence="4 7" id="KW-0479">Metal-binding</keyword>